<evidence type="ECO:0000256" key="1">
    <source>
        <dbReference type="ARBA" id="ARBA00005594"/>
    </source>
</evidence>
<proteinExistence type="inferred from homology"/>
<evidence type="ECO:0000256" key="10">
    <source>
        <dbReference type="ARBA" id="ARBA00049339"/>
    </source>
</evidence>
<evidence type="ECO:0000256" key="2">
    <source>
        <dbReference type="ARBA" id="ARBA00012837"/>
    </source>
</evidence>
<dbReference type="CDD" id="cd07956">
    <property type="entry name" value="Anticodon_Ia_Arg"/>
    <property type="match status" value="1"/>
</dbReference>
<dbReference type="SMART" id="SM00836">
    <property type="entry name" value="DALR_1"/>
    <property type="match status" value="1"/>
</dbReference>
<evidence type="ECO:0000256" key="5">
    <source>
        <dbReference type="ARBA" id="ARBA00022840"/>
    </source>
</evidence>
<protein>
    <recommendedName>
        <fullName evidence="9">Probable arginine--tRNA ligase, mitochondrial</fullName>
        <ecNumber evidence="2">6.1.1.19</ecNumber>
    </recommendedName>
    <alternativeName>
        <fullName evidence="8">Arginyl-tRNA synthetase</fullName>
    </alternativeName>
</protein>
<evidence type="ECO:0000313" key="14">
    <source>
        <dbReference type="Proteomes" id="UP000504631"/>
    </source>
</evidence>
<gene>
    <name evidence="15 16" type="primary">LOC117231824</name>
</gene>
<dbReference type="GO" id="GO:0006420">
    <property type="term" value="P:arginyl-tRNA aminoacylation"/>
    <property type="evidence" value="ECO:0007669"/>
    <property type="project" value="InterPro"/>
</dbReference>
<dbReference type="Proteomes" id="UP000504631">
    <property type="component" value="Unplaced"/>
</dbReference>
<dbReference type="RefSeq" id="XP_033346548.1">
    <property type="nucleotide sequence ID" value="XM_033490657.1"/>
</dbReference>
<keyword evidence="3 12" id="KW-0436">Ligase</keyword>
<dbReference type="InterPro" id="IPR014729">
    <property type="entry name" value="Rossmann-like_a/b/a_fold"/>
</dbReference>
<dbReference type="InterPro" id="IPR001412">
    <property type="entry name" value="aa-tRNA-synth_I_CS"/>
</dbReference>
<feature type="domain" description="DALR anticodon binding" evidence="13">
    <location>
        <begin position="449"/>
        <end position="564"/>
    </location>
</feature>
<dbReference type="GO" id="GO:0032543">
    <property type="term" value="P:mitochondrial translation"/>
    <property type="evidence" value="ECO:0007669"/>
    <property type="project" value="TreeGrafter"/>
</dbReference>
<dbReference type="Pfam" id="PF05746">
    <property type="entry name" value="DALR_1"/>
    <property type="match status" value="1"/>
</dbReference>
<dbReference type="PROSITE" id="PS00178">
    <property type="entry name" value="AA_TRNA_LIGASE_I"/>
    <property type="match status" value="1"/>
</dbReference>
<dbReference type="FunFam" id="3.40.50.620:FF:000058">
    <property type="entry name" value="Mitochondrial arginyl-tRNA synthetase"/>
    <property type="match status" value="1"/>
</dbReference>
<dbReference type="KEGG" id="bvk:117231824"/>
<dbReference type="Gene3D" id="3.40.50.620">
    <property type="entry name" value="HUPs"/>
    <property type="match status" value="1"/>
</dbReference>
<sequence>MSNFIRTVIFKKIIKQLQNIDNACQYKIMSNLRITFNKEIDTYTFVLPLKSKDYNLTNKVKDITDNDLKGDFDNITAQDNTIHFNVLRDKYIKQILESNLSGVRPPLVDINKNIIVEFSSPNIAKPFHIGHLRSTIIGNCIANLNSFCQNQVTKINYLGDWGTQFGYVYIGMKMANIDNIEMQTDPIKTLYTAYVNANKLAKDDPSINESAKEIFRQLELEDNEVYKNWESIKHFTVLELERTYKRIGVTFDRYDWESMYTAKKINKIIDKMEEMQLLKLDNENRKVMPLSEEKSVPIIKSDGTSLYISRDIAAAIDRFERNKFDAMYYIVENGQTDHFTNLIQILNKMNLPWVNRLKHVKFGRVHGMSTRQGTVVFLEDILNKAKEIMKQKQLAVKTTKIPLDKIDETSDILGVSGVIIQDLKQSRMNSYEFDWNLMLDMKGNSGIKLQYAHCRLCSLEELSGATLVKECDSSLLKETEVNQLILLISQFDEVVLKSYEELEPCVLTIYLFHLCKAINIAWRKLSVKHQSNDLGNQRLLLFHIARITLAQGMKLLGLTPLEKM</sequence>
<dbReference type="NCBIfam" id="TIGR00456">
    <property type="entry name" value="argS"/>
    <property type="match status" value="1"/>
</dbReference>
<dbReference type="SUPFAM" id="SSF47323">
    <property type="entry name" value="Anticodon-binding domain of a subclass of class I aminoacyl-tRNA synthetases"/>
    <property type="match status" value="1"/>
</dbReference>
<evidence type="ECO:0000256" key="7">
    <source>
        <dbReference type="ARBA" id="ARBA00023146"/>
    </source>
</evidence>
<dbReference type="SUPFAM" id="SSF52374">
    <property type="entry name" value="Nucleotidylyl transferase"/>
    <property type="match status" value="1"/>
</dbReference>
<evidence type="ECO:0000259" key="13">
    <source>
        <dbReference type="SMART" id="SM00836"/>
    </source>
</evidence>
<evidence type="ECO:0000256" key="6">
    <source>
        <dbReference type="ARBA" id="ARBA00022917"/>
    </source>
</evidence>
<name>A0A6J3K0G3_9HYME</name>
<reference evidence="15 16" key="1">
    <citation type="submission" date="2025-04" db="UniProtKB">
        <authorList>
            <consortium name="RefSeq"/>
        </authorList>
    </citation>
    <scope>IDENTIFICATION</scope>
    <source>
        <tissue evidence="15 16">Muscle</tissue>
    </source>
</reference>
<dbReference type="GO" id="GO:0004814">
    <property type="term" value="F:arginine-tRNA ligase activity"/>
    <property type="evidence" value="ECO:0007669"/>
    <property type="project" value="UniProtKB-EC"/>
</dbReference>
<dbReference type="GO" id="GO:0005524">
    <property type="term" value="F:ATP binding"/>
    <property type="evidence" value="ECO:0007669"/>
    <property type="project" value="UniProtKB-KW"/>
</dbReference>
<keyword evidence="4 12" id="KW-0547">Nucleotide-binding</keyword>
<evidence type="ECO:0000256" key="11">
    <source>
        <dbReference type="ARBA" id="ARBA00049595"/>
    </source>
</evidence>
<dbReference type="PRINTS" id="PR01038">
    <property type="entry name" value="TRNASYNTHARG"/>
</dbReference>
<keyword evidence="7 12" id="KW-0030">Aminoacyl-tRNA synthetase</keyword>
<dbReference type="RefSeq" id="XP_033346547.1">
    <property type="nucleotide sequence ID" value="XM_033490656.1"/>
</dbReference>
<keyword evidence="14" id="KW-1185">Reference proteome</keyword>
<dbReference type="GO" id="GO:0005739">
    <property type="term" value="C:mitochondrion"/>
    <property type="evidence" value="ECO:0007669"/>
    <property type="project" value="TreeGrafter"/>
</dbReference>
<accession>A0A6J3K0G3</accession>
<evidence type="ECO:0000256" key="4">
    <source>
        <dbReference type="ARBA" id="ARBA00022741"/>
    </source>
</evidence>
<dbReference type="FunFam" id="1.10.730.10:FF:000006">
    <property type="entry name" value="Arginyl-tRNA synthetase 2, mitochondrial"/>
    <property type="match status" value="1"/>
</dbReference>
<dbReference type="CTD" id="40929"/>
<dbReference type="Pfam" id="PF00750">
    <property type="entry name" value="tRNA-synt_1d"/>
    <property type="match status" value="1"/>
</dbReference>
<evidence type="ECO:0000256" key="8">
    <source>
        <dbReference type="ARBA" id="ARBA00033033"/>
    </source>
</evidence>
<dbReference type="AlphaFoldDB" id="A0A6J3K0G3"/>
<keyword evidence="5 12" id="KW-0067">ATP-binding</keyword>
<dbReference type="PANTHER" id="PTHR11956">
    <property type="entry name" value="ARGINYL-TRNA SYNTHETASE"/>
    <property type="match status" value="1"/>
</dbReference>
<dbReference type="PANTHER" id="PTHR11956:SF11">
    <property type="entry name" value="ARGININE--TRNA LIGASE, MITOCHONDRIAL-RELATED"/>
    <property type="match status" value="1"/>
</dbReference>
<dbReference type="InterPro" id="IPR001278">
    <property type="entry name" value="Arg-tRNA-ligase"/>
</dbReference>
<evidence type="ECO:0000313" key="15">
    <source>
        <dbReference type="RefSeq" id="XP_033346547.1"/>
    </source>
</evidence>
<dbReference type="InterPro" id="IPR008909">
    <property type="entry name" value="DALR_anticod-bd"/>
</dbReference>
<organism evidence="14 15">
    <name type="scientific">Bombus vosnesenskii</name>
    <dbReference type="NCBI Taxonomy" id="207650"/>
    <lineage>
        <taxon>Eukaryota</taxon>
        <taxon>Metazoa</taxon>
        <taxon>Ecdysozoa</taxon>
        <taxon>Arthropoda</taxon>
        <taxon>Hexapoda</taxon>
        <taxon>Insecta</taxon>
        <taxon>Pterygota</taxon>
        <taxon>Neoptera</taxon>
        <taxon>Endopterygota</taxon>
        <taxon>Hymenoptera</taxon>
        <taxon>Apocrita</taxon>
        <taxon>Aculeata</taxon>
        <taxon>Apoidea</taxon>
        <taxon>Anthophila</taxon>
        <taxon>Apidae</taxon>
        <taxon>Bombus</taxon>
        <taxon>Pyrobombus</taxon>
    </lineage>
</organism>
<comment type="similarity">
    <text evidence="1 12">Belongs to the class-I aminoacyl-tRNA synthetase family.</text>
</comment>
<dbReference type="InterPro" id="IPR035684">
    <property type="entry name" value="ArgRS_core"/>
</dbReference>
<comment type="catalytic activity">
    <reaction evidence="10">
        <text>tRNA(Arg) + L-arginine + ATP = L-arginyl-tRNA(Arg) + AMP + diphosphate</text>
        <dbReference type="Rhea" id="RHEA:20301"/>
        <dbReference type="Rhea" id="RHEA-COMP:9658"/>
        <dbReference type="Rhea" id="RHEA-COMP:9673"/>
        <dbReference type="ChEBI" id="CHEBI:30616"/>
        <dbReference type="ChEBI" id="CHEBI:32682"/>
        <dbReference type="ChEBI" id="CHEBI:33019"/>
        <dbReference type="ChEBI" id="CHEBI:78442"/>
        <dbReference type="ChEBI" id="CHEBI:78513"/>
        <dbReference type="ChEBI" id="CHEBI:456215"/>
        <dbReference type="EC" id="6.1.1.19"/>
    </reaction>
</comment>
<comment type="function">
    <text evidence="11">Catalyzes the attachment of arginine to tRNA(Arg) in a two-step reaction: arginine is first activated by ATP to form Arg-AMP and then transferred to the acceptor end of tRNA(Arg).</text>
</comment>
<dbReference type="InterPro" id="IPR009080">
    <property type="entry name" value="tRNAsynth_Ia_anticodon-bd"/>
</dbReference>
<evidence type="ECO:0000256" key="3">
    <source>
        <dbReference type="ARBA" id="ARBA00022598"/>
    </source>
</evidence>
<dbReference type="Gene3D" id="1.10.730.10">
    <property type="entry name" value="Isoleucyl-tRNA Synthetase, Domain 1"/>
    <property type="match status" value="1"/>
</dbReference>
<dbReference type="EC" id="6.1.1.19" evidence="2"/>
<evidence type="ECO:0000313" key="16">
    <source>
        <dbReference type="RefSeq" id="XP_033346548.1"/>
    </source>
</evidence>
<evidence type="ECO:0000256" key="12">
    <source>
        <dbReference type="RuleBase" id="RU363038"/>
    </source>
</evidence>
<dbReference type="GeneID" id="117231824"/>
<keyword evidence="6 12" id="KW-0648">Protein biosynthesis</keyword>
<evidence type="ECO:0000256" key="9">
    <source>
        <dbReference type="ARBA" id="ARBA00039495"/>
    </source>
</evidence>